<gene>
    <name evidence="2" type="ORF">RFI_36234</name>
</gene>
<dbReference type="AlphaFoldDB" id="X6LJ76"/>
<feature type="transmembrane region" description="Helical" evidence="1">
    <location>
        <begin position="58"/>
        <end position="76"/>
    </location>
</feature>
<comment type="caution">
    <text evidence="2">The sequence shown here is derived from an EMBL/GenBank/DDBJ whole genome shotgun (WGS) entry which is preliminary data.</text>
</comment>
<evidence type="ECO:0000313" key="3">
    <source>
        <dbReference type="Proteomes" id="UP000023152"/>
    </source>
</evidence>
<name>X6LJ76_RETFI</name>
<dbReference type="EMBL" id="ASPP01038931">
    <property type="protein sequence ID" value="ETO01207.1"/>
    <property type="molecule type" value="Genomic_DNA"/>
</dbReference>
<dbReference type="Proteomes" id="UP000023152">
    <property type="component" value="Unassembled WGS sequence"/>
</dbReference>
<evidence type="ECO:0000256" key="1">
    <source>
        <dbReference type="SAM" id="Phobius"/>
    </source>
</evidence>
<evidence type="ECO:0008006" key="4">
    <source>
        <dbReference type="Google" id="ProtNLM"/>
    </source>
</evidence>
<keyword evidence="1" id="KW-1133">Transmembrane helix</keyword>
<reference evidence="2 3" key="1">
    <citation type="journal article" date="2013" name="Curr. Biol.">
        <title>The Genome of the Foraminiferan Reticulomyxa filosa.</title>
        <authorList>
            <person name="Glockner G."/>
            <person name="Hulsmann N."/>
            <person name="Schleicher M."/>
            <person name="Noegel A.A."/>
            <person name="Eichinger L."/>
            <person name="Gallinger C."/>
            <person name="Pawlowski J."/>
            <person name="Sierra R."/>
            <person name="Euteneuer U."/>
            <person name="Pillet L."/>
            <person name="Moustafa A."/>
            <person name="Platzer M."/>
            <person name="Groth M."/>
            <person name="Szafranski K."/>
            <person name="Schliwa M."/>
        </authorList>
    </citation>
    <scope>NUCLEOTIDE SEQUENCE [LARGE SCALE GENOMIC DNA]</scope>
</reference>
<keyword evidence="1" id="KW-0812">Transmembrane</keyword>
<accession>X6LJ76</accession>
<protein>
    <recommendedName>
        <fullName evidence="4">Transmembrane protein</fullName>
    </recommendedName>
</protein>
<evidence type="ECO:0000313" key="2">
    <source>
        <dbReference type="EMBL" id="ETO01207.1"/>
    </source>
</evidence>
<sequence length="108" mass="13282">MTVIFTQKKRFGGNGEKNNNKLLFVVYFFIIFKIVHLFKQNKKIIEYDHNYFKTLTFFIWWCIHFYHFCFVMLGGIEYNSVVKQQHYILFKMDRHLLIKTKRDGQTNK</sequence>
<organism evidence="2 3">
    <name type="scientific">Reticulomyxa filosa</name>
    <dbReference type="NCBI Taxonomy" id="46433"/>
    <lineage>
        <taxon>Eukaryota</taxon>
        <taxon>Sar</taxon>
        <taxon>Rhizaria</taxon>
        <taxon>Retaria</taxon>
        <taxon>Foraminifera</taxon>
        <taxon>Monothalamids</taxon>
        <taxon>Reticulomyxidae</taxon>
        <taxon>Reticulomyxa</taxon>
    </lineage>
</organism>
<keyword evidence="3" id="KW-1185">Reference proteome</keyword>
<proteinExistence type="predicted"/>
<keyword evidence="1" id="KW-0472">Membrane</keyword>
<feature type="transmembrane region" description="Helical" evidence="1">
    <location>
        <begin position="21"/>
        <end position="38"/>
    </location>
</feature>